<accession>A0A7J5BBH2</accession>
<dbReference type="EMBL" id="WBKB01000007">
    <property type="protein sequence ID" value="KAB1641912.1"/>
    <property type="molecule type" value="Genomic_DNA"/>
</dbReference>
<evidence type="ECO:0000313" key="7">
    <source>
        <dbReference type="Proteomes" id="UP000433493"/>
    </source>
</evidence>
<proteinExistence type="predicted"/>
<dbReference type="InterPro" id="IPR036390">
    <property type="entry name" value="WH_DNA-bd_sf"/>
</dbReference>
<dbReference type="Gene3D" id="3.30.70.920">
    <property type="match status" value="2"/>
</dbReference>
<keyword evidence="1" id="KW-0805">Transcription regulation</keyword>
<evidence type="ECO:0000259" key="5">
    <source>
        <dbReference type="Pfam" id="PF13404"/>
    </source>
</evidence>
<dbReference type="SUPFAM" id="SSF46785">
    <property type="entry name" value="Winged helix' DNA-binding domain"/>
    <property type="match status" value="2"/>
</dbReference>
<sequence length="297" mass="32691">MSDSRTELDERLVAALKTEPRATVLSLAETTGFPRAVVATRLKELQESGDVRVVGATHPMLSGARLIAAVSIAVTGPVMPVIEFLKTIEEAVYVSTVSGPFEIVMELRVADQDELLQVLEEVRAAPEINRIETLTYGRVIKGYLSQNELAEISLDVKDRQLIGALGEDGRKSWQELADIVSLSPSAVRTRVNRLLESNAMRIVVMERGGRYGRVISTTAFLTLNADGDAILAKISEDDAVEFAITAFGKCDAVLVIRSRSQASLFEALERIRSMPEVTKVETRTQLQQFKEVFSRIL</sequence>
<dbReference type="SUPFAM" id="SSF54909">
    <property type="entry name" value="Dimeric alpha+beta barrel"/>
    <property type="match status" value="2"/>
</dbReference>
<dbReference type="InterPro" id="IPR019887">
    <property type="entry name" value="Tscrpt_reg_AsnC/Lrp_C"/>
</dbReference>
<dbReference type="SMART" id="SM00344">
    <property type="entry name" value="HTH_ASNC"/>
    <property type="match status" value="2"/>
</dbReference>
<dbReference type="Pfam" id="PF01037">
    <property type="entry name" value="AsnC_trans_reg"/>
    <property type="match status" value="1"/>
</dbReference>
<feature type="domain" description="HTH asnC-type" evidence="5">
    <location>
        <begin position="154"/>
        <end position="194"/>
    </location>
</feature>
<dbReference type="GO" id="GO:0005829">
    <property type="term" value="C:cytosol"/>
    <property type="evidence" value="ECO:0007669"/>
    <property type="project" value="TreeGrafter"/>
</dbReference>
<keyword evidence="3" id="KW-0804">Transcription</keyword>
<feature type="domain" description="Transcription regulator AsnC/Lrp ligand binding" evidence="4">
    <location>
        <begin position="80"/>
        <end position="134"/>
    </location>
</feature>
<dbReference type="AlphaFoldDB" id="A0A7J5BBH2"/>
<dbReference type="OrthoDB" id="3526090at2"/>
<dbReference type="Gene3D" id="1.10.10.10">
    <property type="entry name" value="Winged helix-like DNA-binding domain superfamily/Winged helix DNA-binding domain"/>
    <property type="match status" value="2"/>
</dbReference>
<evidence type="ECO:0000256" key="3">
    <source>
        <dbReference type="ARBA" id="ARBA00023163"/>
    </source>
</evidence>
<dbReference type="InterPro" id="IPR011008">
    <property type="entry name" value="Dimeric_a/b-barrel"/>
</dbReference>
<keyword evidence="2" id="KW-0238">DNA-binding</keyword>
<dbReference type="Proteomes" id="UP000433493">
    <property type="component" value="Unassembled WGS sequence"/>
</dbReference>
<name>A0A7J5BBH2_9MICO</name>
<dbReference type="GO" id="GO:0043565">
    <property type="term" value="F:sequence-specific DNA binding"/>
    <property type="evidence" value="ECO:0007669"/>
    <property type="project" value="InterPro"/>
</dbReference>
<keyword evidence="7" id="KW-1185">Reference proteome</keyword>
<gene>
    <name evidence="6" type="ORF">F8O05_11360</name>
</gene>
<dbReference type="PANTHER" id="PTHR30154">
    <property type="entry name" value="LEUCINE-RESPONSIVE REGULATORY PROTEIN"/>
    <property type="match status" value="1"/>
</dbReference>
<organism evidence="6 7">
    <name type="scientific">Gulosibacter chungangensis</name>
    <dbReference type="NCBI Taxonomy" id="979746"/>
    <lineage>
        <taxon>Bacteria</taxon>
        <taxon>Bacillati</taxon>
        <taxon>Actinomycetota</taxon>
        <taxon>Actinomycetes</taxon>
        <taxon>Micrococcales</taxon>
        <taxon>Microbacteriaceae</taxon>
        <taxon>Gulosibacter</taxon>
    </lineage>
</organism>
<dbReference type="Pfam" id="PF13404">
    <property type="entry name" value="HTH_AsnC-type"/>
    <property type="match status" value="1"/>
</dbReference>
<evidence type="ECO:0000256" key="2">
    <source>
        <dbReference type="ARBA" id="ARBA00023125"/>
    </source>
</evidence>
<dbReference type="InterPro" id="IPR000485">
    <property type="entry name" value="AsnC-type_HTH_dom"/>
</dbReference>
<evidence type="ECO:0000259" key="4">
    <source>
        <dbReference type="Pfam" id="PF01037"/>
    </source>
</evidence>
<dbReference type="InterPro" id="IPR019888">
    <property type="entry name" value="Tscrpt_reg_AsnC-like"/>
</dbReference>
<comment type="caution">
    <text evidence="6">The sequence shown here is derived from an EMBL/GenBank/DDBJ whole genome shotgun (WGS) entry which is preliminary data.</text>
</comment>
<dbReference type="PANTHER" id="PTHR30154:SF34">
    <property type="entry name" value="TRANSCRIPTIONAL REGULATOR AZLB"/>
    <property type="match status" value="1"/>
</dbReference>
<reference evidence="6 7" key="1">
    <citation type="submission" date="2019-09" db="EMBL/GenBank/DDBJ databases">
        <title>Phylogeny of genus Pseudoclavibacter and closely related genus.</title>
        <authorList>
            <person name="Li Y."/>
        </authorList>
    </citation>
    <scope>NUCLEOTIDE SEQUENCE [LARGE SCALE GENOMIC DNA]</scope>
    <source>
        <strain evidence="6 7">KCTC 13959</strain>
    </source>
</reference>
<dbReference type="GO" id="GO:0043200">
    <property type="term" value="P:response to amino acid"/>
    <property type="evidence" value="ECO:0007669"/>
    <property type="project" value="TreeGrafter"/>
</dbReference>
<dbReference type="InterPro" id="IPR036388">
    <property type="entry name" value="WH-like_DNA-bd_sf"/>
</dbReference>
<dbReference type="RefSeq" id="WP_158052863.1">
    <property type="nucleotide sequence ID" value="NZ_WBKB01000007.1"/>
</dbReference>
<dbReference type="Pfam" id="PF13412">
    <property type="entry name" value="HTH_24"/>
    <property type="match status" value="1"/>
</dbReference>
<dbReference type="PRINTS" id="PR00033">
    <property type="entry name" value="HTHASNC"/>
</dbReference>
<evidence type="ECO:0000256" key="1">
    <source>
        <dbReference type="ARBA" id="ARBA00023015"/>
    </source>
</evidence>
<protein>
    <submittedName>
        <fullName evidence="6">AsnC family transcriptional regulator</fullName>
    </submittedName>
</protein>
<evidence type="ECO:0000313" key="6">
    <source>
        <dbReference type="EMBL" id="KAB1641912.1"/>
    </source>
</evidence>